<accession>A0AAD6L5R8</accession>
<proteinExistence type="predicted"/>
<evidence type="ECO:0000313" key="1">
    <source>
        <dbReference type="EMBL" id="KAJ6435804.1"/>
    </source>
</evidence>
<gene>
    <name evidence="1" type="ORF">OIU84_000932</name>
</gene>
<dbReference type="EMBL" id="JAPFFJ010000001">
    <property type="protein sequence ID" value="KAJ6435804.1"/>
    <property type="molecule type" value="Genomic_DNA"/>
</dbReference>
<evidence type="ECO:0000313" key="2">
    <source>
        <dbReference type="Proteomes" id="UP001162972"/>
    </source>
</evidence>
<organism evidence="1 2">
    <name type="scientific">Salix udensis</name>
    <dbReference type="NCBI Taxonomy" id="889485"/>
    <lineage>
        <taxon>Eukaryota</taxon>
        <taxon>Viridiplantae</taxon>
        <taxon>Streptophyta</taxon>
        <taxon>Embryophyta</taxon>
        <taxon>Tracheophyta</taxon>
        <taxon>Spermatophyta</taxon>
        <taxon>Magnoliopsida</taxon>
        <taxon>eudicotyledons</taxon>
        <taxon>Gunneridae</taxon>
        <taxon>Pentapetalae</taxon>
        <taxon>rosids</taxon>
        <taxon>fabids</taxon>
        <taxon>Malpighiales</taxon>
        <taxon>Salicaceae</taxon>
        <taxon>Saliceae</taxon>
        <taxon>Salix</taxon>
    </lineage>
</organism>
<dbReference type="AlphaFoldDB" id="A0AAD6L5R8"/>
<name>A0AAD6L5R8_9ROSI</name>
<reference evidence="1 2" key="1">
    <citation type="journal article" date="2023" name="Int. J. Mol. Sci.">
        <title>De Novo Assembly and Annotation of 11 Diverse Shrub Willow (Salix) Genomes Reveals Novel Gene Organization in Sex-Linked Regions.</title>
        <authorList>
            <person name="Hyden B."/>
            <person name="Feng K."/>
            <person name="Yates T.B."/>
            <person name="Jawdy S."/>
            <person name="Cereghino C."/>
            <person name="Smart L.B."/>
            <person name="Muchero W."/>
        </authorList>
    </citation>
    <scope>NUCLEOTIDE SEQUENCE [LARGE SCALE GENOMIC DNA]</scope>
    <source>
        <tissue evidence="1">Shoot tip</tissue>
    </source>
</reference>
<protein>
    <submittedName>
        <fullName evidence="1">Uncharacterized protein</fullName>
    </submittedName>
</protein>
<keyword evidence="2" id="KW-1185">Reference proteome</keyword>
<comment type="caution">
    <text evidence="1">The sequence shown here is derived from an EMBL/GenBank/DDBJ whole genome shotgun (WGS) entry which is preliminary data.</text>
</comment>
<dbReference type="Proteomes" id="UP001162972">
    <property type="component" value="Chromosome 18"/>
</dbReference>
<sequence>MFFTFSEASATGNRVCLHDKHSSGSLKSTQLAITLFMQDSPVHRRKIYCSYYPMERSWTYCDLIENMCVSPKRRRHYFVLFN</sequence>